<protein>
    <recommendedName>
        <fullName evidence="4">MatE protein</fullName>
    </recommendedName>
</protein>
<organism evidence="2 3">
    <name type="scientific">Paraburkholderia fungorum</name>
    <dbReference type="NCBI Taxonomy" id="134537"/>
    <lineage>
        <taxon>Bacteria</taxon>
        <taxon>Pseudomonadati</taxon>
        <taxon>Pseudomonadota</taxon>
        <taxon>Betaproteobacteria</taxon>
        <taxon>Burkholderiales</taxon>
        <taxon>Burkholderiaceae</taxon>
        <taxon>Paraburkholderia</taxon>
    </lineage>
</organism>
<feature type="transmembrane region" description="Helical" evidence="1">
    <location>
        <begin position="26"/>
        <end position="45"/>
    </location>
</feature>
<accession>A0AAW3V0X8</accession>
<name>A0AAW3V0X8_9BURK</name>
<evidence type="ECO:0000313" key="3">
    <source>
        <dbReference type="Proteomes" id="UP000518681"/>
    </source>
</evidence>
<dbReference type="RefSeq" id="WP_028200415.1">
    <property type="nucleotide sequence ID" value="NZ_CADFGE010000017.1"/>
</dbReference>
<keyword evidence="1" id="KW-0472">Membrane</keyword>
<keyword evidence="1" id="KW-0812">Transmembrane</keyword>
<evidence type="ECO:0008006" key="4">
    <source>
        <dbReference type="Google" id="ProtNLM"/>
    </source>
</evidence>
<sequence length="67" mass="7015">MAVLAIISILVVPAFADNGLLASLASGIIAIAMRFMVTYAIAAATQSAIAVHVRRHYIAFVSQTSII</sequence>
<dbReference type="Proteomes" id="UP000518681">
    <property type="component" value="Unassembled WGS sequence"/>
</dbReference>
<gene>
    <name evidence="2" type="ORF">GGD69_004263</name>
</gene>
<proteinExistence type="predicted"/>
<dbReference type="EMBL" id="JACIIK010000007">
    <property type="protein sequence ID" value="MBB6203385.1"/>
    <property type="molecule type" value="Genomic_DNA"/>
</dbReference>
<evidence type="ECO:0000313" key="2">
    <source>
        <dbReference type="EMBL" id="MBB6203385.1"/>
    </source>
</evidence>
<comment type="caution">
    <text evidence="2">The sequence shown here is derived from an EMBL/GenBank/DDBJ whole genome shotgun (WGS) entry which is preliminary data.</text>
</comment>
<evidence type="ECO:0000256" key="1">
    <source>
        <dbReference type="SAM" id="Phobius"/>
    </source>
</evidence>
<keyword evidence="1" id="KW-1133">Transmembrane helix</keyword>
<reference evidence="2 3" key="1">
    <citation type="submission" date="2020-08" db="EMBL/GenBank/DDBJ databases">
        <title>Genomic Encyclopedia of Type Strains, Phase IV (KMG-V): Genome sequencing to study the core and pangenomes of soil and plant-associated prokaryotes.</title>
        <authorList>
            <person name="Whitman W."/>
        </authorList>
    </citation>
    <scope>NUCLEOTIDE SEQUENCE [LARGE SCALE GENOMIC DNA]</scope>
    <source>
        <strain evidence="2 3">SEMIA 4013</strain>
    </source>
</reference>
<dbReference type="AlphaFoldDB" id="A0AAW3V0X8"/>